<dbReference type="RefSeq" id="WP_018020760.1">
    <property type="nucleotide sequence ID" value="NZ_AQUX01000001.1"/>
</dbReference>
<dbReference type="EMBL" id="CP006764">
    <property type="protein sequence ID" value="AIT62306.1"/>
    <property type="molecule type" value="Genomic_DNA"/>
</dbReference>
<dbReference type="HOGENOM" id="CLU_1419338_0_0_11"/>
<evidence type="ECO:0000313" key="1">
    <source>
        <dbReference type="EMBL" id="AIT62306.1"/>
    </source>
</evidence>
<dbReference type="AlphaFoldDB" id="A0A097IJI1"/>
<name>A0A097IJI1_9CORY</name>
<keyword evidence="2" id="KW-1185">Reference proteome</keyword>
<sequence>MTNPPTLTDYAPRLANRLLAGAGLLSLSTERIPALSHGLTANGDLSVTCREPDVAHLPDCEIELQISKQALEWDTTMAIAALHGRARIHWTPGAGPTRTGTLRLTELVLHWPAGSTRIGLDRVDPETRPPDELAVHEAVAAVGRGRLSTLQEMVHLGLCEGIFLSDSPARCAVTSATGPGSATRTVAESWW</sequence>
<proteinExistence type="predicted"/>
<evidence type="ECO:0000313" key="2">
    <source>
        <dbReference type="Proteomes" id="UP000029914"/>
    </source>
</evidence>
<protein>
    <submittedName>
        <fullName evidence="1">Uncharacterized protein</fullName>
    </submittedName>
</protein>
<dbReference type="OrthoDB" id="4426951at2"/>
<organism evidence="1 2">
    <name type="scientific">Corynebacterium doosanense CAU 212 = DSM 45436</name>
    <dbReference type="NCBI Taxonomy" id="558173"/>
    <lineage>
        <taxon>Bacteria</taxon>
        <taxon>Bacillati</taxon>
        <taxon>Actinomycetota</taxon>
        <taxon>Actinomycetes</taxon>
        <taxon>Mycobacteriales</taxon>
        <taxon>Corynebacteriaceae</taxon>
        <taxon>Corynebacterium</taxon>
    </lineage>
</organism>
<dbReference type="KEGG" id="cdo:CDOO_09965"/>
<dbReference type="Proteomes" id="UP000029914">
    <property type="component" value="Chromosome"/>
</dbReference>
<accession>A0A097IJI1</accession>
<reference evidence="1 2" key="1">
    <citation type="submission" date="2013-09" db="EMBL/GenBank/DDBJ databases">
        <title>Complete genome sequence of Corynebacterium doosanense CAU 212(T) (=DSM 45436(T)), isolated from activated sludge.</title>
        <authorList>
            <person name="Schaffert L."/>
            <person name="Albersmeier A."/>
            <person name="Kalinowski J."/>
            <person name="Ruckert C."/>
        </authorList>
    </citation>
    <scope>NUCLEOTIDE SEQUENCE [LARGE SCALE GENOMIC DNA]</scope>
    <source>
        <strain evidence="1 2">CAU 212</strain>
    </source>
</reference>
<gene>
    <name evidence="1" type="ORF">CDOO_09965</name>
</gene>